<dbReference type="OrthoDB" id="7388552at2"/>
<dbReference type="InterPro" id="IPR053876">
    <property type="entry name" value="Phage_int_M"/>
</dbReference>
<dbReference type="InterPro" id="IPR013762">
    <property type="entry name" value="Integrase-like_cat_sf"/>
</dbReference>
<dbReference type="Proteomes" id="UP000092932">
    <property type="component" value="Chromosome"/>
</dbReference>
<dbReference type="PROSITE" id="PS51898">
    <property type="entry name" value="TYR_RECOMBINASE"/>
    <property type="match status" value="1"/>
</dbReference>
<feature type="domain" description="Core-binding (CB)" evidence="7">
    <location>
        <begin position="96"/>
        <end position="176"/>
    </location>
</feature>
<proteinExistence type="inferred from homology"/>
<evidence type="ECO:0000313" key="8">
    <source>
        <dbReference type="EMBL" id="ANY19578.1"/>
    </source>
</evidence>
<dbReference type="Gene3D" id="1.10.443.10">
    <property type="entry name" value="Intergrase catalytic core"/>
    <property type="match status" value="1"/>
</dbReference>
<dbReference type="Pfam" id="PF00589">
    <property type="entry name" value="Phage_integrase"/>
    <property type="match status" value="1"/>
</dbReference>
<dbReference type="InterPro" id="IPR002104">
    <property type="entry name" value="Integrase_catalytic"/>
</dbReference>
<accession>A0A1B2ABV9</accession>
<dbReference type="PATRIC" id="fig|692370.5.peg.1070"/>
<keyword evidence="9" id="KW-1185">Reference proteome</keyword>
<dbReference type="SUPFAM" id="SSF56349">
    <property type="entry name" value="DNA breaking-rejoining enzymes"/>
    <property type="match status" value="1"/>
</dbReference>
<dbReference type="GO" id="GO:0006310">
    <property type="term" value="P:DNA recombination"/>
    <property type="evidence" value="ECO:0007669"/>
    <property type="project" value="UniProtKB-KW"/>
</dbReference>
<dbReference type="Gene3D" id="1.10.150.130">
    <property type="match status" value="1"/>
</dbReference>
<dbReference type="InterPro" id="IPR010998">
    <property type="entry name" value="Integrase_recombinase_N"/>
</dbReference>
<evidence type="ECO:0000256" key="4">
    <source>
        <dbReference type="ARBA" id="ARBA00023172"/>
    </source>
</evidence>
<evidence type="ECO:0000256" key="2">
    <source>
        <dbReference type="ARBA" id="ARBA00022908"/>
    </source>
</evidence>
<dbReference type="GO" id="GO:0015074">
    <property type="term" value="P:DNA integration"/>
    <property type="evidence" value="ECO:0007669"/>
    <property type="project" value="UniProtKB-KW"/>
</dbReference>
<name>A0A1B2ABV9_9SPHN</name>
<sequence length="386" mass="43101">MAREINKLNPLKIKGLSKPGLHLDGNGLYLSVSKTGAKAWVLIYYRNKKRTELGLGPFPAVSLSQAREKCQEAATLRAQGSDPKQQWRSANDVGDTTFGTVALDLIELLEAGWKNEKHRAQWRSTLKTYAKPIWDKPVDAICVDDVLAILRPIWTTKAETASRVRGRVEAVLDAAKVRGLRNGENPASWRGNLALLLPKRRKGPKQHHSAMPYDQVPAFVKRLRKLPGNSAKALELLILTAARTSEIIDADWSEFDLDKGLWTVPAERMKAGKEHRVPLSKRAVELLKNLNPGEGLVFPGSSPKKPMSNMAMAMLLRRLKCDDVTVHGFRSSFRDWAGETTTFPREIAEHALAHQVGSEVERAYRRGDALDQRGSMMEEWATFLAS</sequence>
<evidence type="ECO:0000256" key="3">
    <source>
        <dbReference type="ARBA" id="ARBA00023125"/>
    </source>
</evidence>
<dbReference type="CDD" id="cd00801">
    <property type="entry name" value="INT_P4_C"/>
    <property type="match status" value="1"/>
</dbReference>
<dbReference type="EMBL" id="CP016591">
    <property type="protein sequence ID" value="ANY19578.1"/>
    <property type="molecule type" value="Genomic_DNA"/>
</dbReference>
<dbReference type="AlphaFoldDB" id="A0A1B2ABV9"/>
<dbReference type="InterPro" id="IPR044068">
    <property type="entry name" value="CB"/>
</dbReference>
<dbReference type="PANTHER" id="PTHR30629">
    <property type="entry name" value="PROPHAGE INTEGRASE"/>
    <property type="match status" value="1"/>
</dbReference>
<keyword evidence="3 5" id="KW-0238">DNA-binding</keyword>
<evidence type="ECO:0000256" key="5">
    <source>
        <dbReference type="PROSITE-ProRule" id="PRU01248"/>
    </source>
</evidence>
<dbReference type="InterPro" id="IPR038488">
    <property type="entry name" value="Integrase_DNA-bd_sf"/>
</dbReference>
<dbReference type="RefSeq" id="WP_067677099.1">
    <property type="nucleotide sequence ID" value="NZ_CP016591.1"/>
</dbReference>
<dbReference type="InterPro" id="IPR011010">
    <property type="entry name" value="DNA_brk_join_enz"/>
</dbReference>
<evidence type="ECO:0000313" key="9">
    <source>
        <dbReference type="Proteomes" id="UP000092932"/>
    </source>
</evidence>
<keyword evidence="2" id="KW-0229">DNA integration</keyword>
<evidence type="ECO:0000259" key="7">
    <source>
        <dbReference type="PROSITE" id="PS51900"/>
    </source>
</evidence>
<dbReference type="STRING" id="692370.A6F68_01057"/>
<gene>
    <name evidence="8" type="primary">intA</name>
    <name evidence="8" type="ORF">A6F68_01057</name>
</gene>
<dbReference type="GO" id="GO:0003677">
    <property type="term" value="F:DNA binding"/>
    <property type="evidence" value="ECO:0007669"/>
    <property type="project" value="UniProtKB-UniRule"/>
</dbReference>
<keyword evidence="4" id="KW-0233">DNA recombination</keyword>
<dbReference type="PANTHER" id="PTHR30629:SF2">
    <property type="entry name" value="PROPHAGE INTEGRASE INTS-RELATED"/>
    <property type="match status" value="1"/>
</dbReference>
<evidence type="ECO:0000259" key="6">
    <source>
        <dbReference type="PROSITE" id="PS51898"/>
    </source>
</evidence>
<protein>
    <submittedName>
        <fullName evidence="8">Prophage CP4-57 integrase</fullName>
    </submittedName>
</protein>
<dbReference type="InterPro" id="IPR050808">
    <property type="entry name" value="Phage_Integrase"/>
</dbReference>
<evidence type="ECO:0000256" key="1">
    <source>
        <dbReference type="ARBA" id="ARBA00008857"/>
    </source>
</evidence>
<dbReference type="KEGG" id="ado:A6F68_01057"/>
<dbReference type="PROSITE" id="PS51900">
    <property type="entry name" value="CB"/>
    <property type="match status" value="1"/>
</dbReference>
<reference evidence="8 9" key="1">
    <citation type="submission" date="2016-07" db="EMBL/GenBank/DDBJ databases">
        <title>Complete genome sequence of Altererythrobacter dongtanensis KCTC 22672, a type strain with esterase isolated from tidal flat.</title>
        <authorList>
            <person name="Cheng H."/>
            <person name="Wu Y.-H."/>
            <person name="Zhou P."/>
            <person name="Huo Y.-Y."/>
            <person name="Wang C.-S."/>
            <person name="Xu X.-W."/>
        </authorList>
    </citation>
    <scope>NUCLEOTIDE SEQUENCE [LARGE SCALE GENOMIC DNA]</scope>
    <source>
        <strain evidence="8 9">KCTC 22672</strain>
    </source>
</reference>
<dbReference type="Pfam" id="PF13356">
    <property type="entry name" value="Arm-DNA-bind_3"/>
    <property type="match status" value="1"/>
</dbReference>
<comment type="similarity">
    <text evidence="1">Belongs to the 'phage' integrase family.</text>
</comment>
<dbReference type="Gene3D" id="3.30.160.390">
    <property type="entry name" value="Integrase, DNA-binding domain"/>
    <property type="match status" value="1"/>
</dbReference>
<dbReference type="InterPro" id="IPR025166">
    <property type="entry name" value="Integrase_DNA_bind_dom"/>
</dbReference>
<organism evidence="8 9">
    <name type="scientific">Tsuneonella dongtanensis</name>
    <dbReference type="NCBI Taxonomy" id="692370"/>
    <lineage>
        <taxon>Bacteria</taxon>
        <taxon>Pseudomonadati</taxon>
        <taxon>Pseudomonadota</taxon>
        <taxon>Alphaproteobacteria</taxon>
        <taxon>Sphingomonadales</taxon>
        <taxon>Erythrobacteraceae</taxon>
        <taxon>Tsuneonella</taxon>
    </lineage>
</organism>
<dbReference type="Pfam" id="PF22022">
    <property type="entry name" value="Phage_int_M"/>
    <property type="match status" value="1"/>
</dbReference>
<feature type="domain" description="Tyr recombinase" evidence="6">
    <location>
        <begin position="206"/>
        <end position="377"/>
    </location>
</feature>